<accession>A0A6A5FSV4</accession>
<sequence length="66" mass="7344">MVPIFERDLTGEIPIPFTTHKTILVYSKLKVIGLQIEPSTVSPNGIVKKSFEAGDSHESSRQFESL</sequence>
<dbReference type="RefSeq" id="XP_053578224.1">
    <property type="nucleotide sequence ID" value="XM_053734658.1"/>
</dbReference>
<dbReference type="AlphaFoldDB" id="A0A6A5FSV4"/>
<dbReference type="GeneID" id="78777389"/>
<dbReference type="CTD" id="78777389"/>
<reference evidence="1 2" key="1">
    <citation type="submission" date="2019-12" db="EMBL/GenBank/DDBJ databases">
        <title>Chromosome-level assembly of the Caenorhabditis remanei genome.</title>
        <authorList>
            <person name="Teterina A.A."/>
            <person name="Willis J.H."/>
            <person name="Phillips P.C."/>
        </authorList>
    </citation>
    <scope>NUCLEOTIDE SEQUENCE [LARGE SCALE GENOMIC DNA]</scope>
    <source>
        <strain evidence="1 2">PX506</strain>
        <tissue evidence="1">Whole organism</tissue>
    </source>
</reference>
<dbReference type="KEGG" id="crq:GCK72_022107"/>
<gene>
    <name evidence="1" type="ORF">GCK72_022107</name>
</gene>
<evidence type="ECO:0000313" key="2">
    <source>
        <dbReference type="Proteomes" id="UP000483820"/>
    </source>
</evidence>
<evidence type="ECO:0000313" key="1">
    <source>
        <dbReference type="EMBL" id="KAF1745660.1"/>
    </source>
</evidence>
<comment type="caution">
    <text evidence="1">The sequence shown here is derived from an EMBL/GenBank/DDBJ whole genome shotgun (WGS) entry which is preliminary data.</text>
</comment>
<dbReference type="Proteomes" id="UP000483820">
    <property type="component" value="Chromosome X"/>
</dbReference>
<proteinExistence type="predicted"/>
<name>A0A6A5FSV4_CAERE</name>
<protein>
    <submittedName>
        <fullName evidence="1">Uncharacterized protein</fullName>
    </submittedName>
</protein>
<dbReference type="EMBL" id="WUAV01000006">
    <property type="protein sequence ID" value="KAF1745660.1"/>
    <property type="molecule type" value="Genomic_DNA"/>
</dbReference>
<organism evidence="1 2">
    <name type="scientific">Caenorhabditis remanei</name>
    <name type="common">Caenorhabditis vulgaris</name>
    <dbReference type="NCBI Taxonomy" id="31234"/>
    <lineage>
        <taxon>Eukaryota</taxon>
        <taxon>Metazoa</taxon>
        <taxon>Ecdysozoa</taxon>
        <taxon>Nematoda</taxon>
        <taxon>Chromadorea</taxon>
        <taxon>Rhabditida</taxon>
        <taxon>Rhabditina</taxon>
        <taxon>Rhabditomorpha</taxon>
        <taxon>Rhabditoidea</taxon>
        <taxon>Rhabditidae</taxon>
        <taxon>Peloderinae</taxon>
        <taxon>Caenorhabditis</taxon>
    </lineage>
</organism>